<feature type="transmembrane region" description="Helical" evidence="1">
    <location>
        <begin position="119"/>
        <end position="140"/>
    </location>
</feature>
<sequence length="191" mass="21319">MRVTTDDLKKDVEMLLDDLKRNYEIPSVLNSVKFLSKVMLVGLVMQCFLSILDFIIWGGEYRGGGSEAIIIYCIGFLGVLLLPSVVLFIACHSPVMIISCLSDEVRRKSILLKIAKTKFQYVFCFAILTNLVVGVCFVLNESAMVAFMGGSWFVTILIYILIYNMMMSPYFTPAVVSGLSKVKELLTASPK</sequence>
<dbReference type="Proteomes" id="UP000873581">
    <property type="component" value="Unassembled WGS sequence"/>
</dbReference>
<name>A0A2A6D5G8_SALER</name>
<organism evidence="2">
    <name type="scientific">Salmonella enterica</name>
    <name type="common">Salmonella choleraesuis</name>
    <dbReference type="NCBI Taxonomy" id="28901"/>
    <lineage>
        <taxon>Bacteria</taxon>
        <taxon>Pseudomonadati</taxon>
        <taxon>Pseudomonadota</taxon>
        <taxon>Gammaproteobacteria</taxon>
        <taxon>Enterobacterales</taxon>
        <taxon>Enterobacteriaceae</taxon>
        <taxon>Salmonella</taxon>
    </lineage>
</organism>
<dbReference type="EMBL" id="NPLM01000013">
    <property type="protein sequence ID" value="PDN80955.1"/>
    <property type="molecule type" value="Genomic_DNA"/>
</dbReference>
<dbReference type="AlphaFoldDB" id="A0A2A6D5G8"/>
<feature type="transmembrane region" description="Helical" evidence="1">
    <location>
        <begin position="38"/>
        <end position="57"/>
    </location>
</feature>
<reference evidence="2" key="1">
    <citation type="submission" date="2017-08" db="EMBL/GenBank/DDBJ databases">
        <title>Whole genome sequencing of Salmonella enterica.</title>
        <authorList>
            <person name="Bell R."/>
            <person name="Levy K."/>
        </authorList>
    </citation>
    <scope>NUCLEOTIDE SEQUENCE [LARGE SCALE GENOMIC DNA]</scope>
    <source>
        <strain evidence="2">CFSAN060805</strain>
    </source>
</reference>
<protein>
    <submittedName>
        <fullName evidence="2">Conjugal transfer protein TraS</fullName>
    </submittedName>
</protein>
<keyword evidence="1" id="KW-1133">Transmembrane helix</keyword>
<evidence type="ECO:0000313" key="2">
    <source>
        <dbReference type="EMBL" id="PDN80955.1"/>
    </source>
</evidence>
<feature type="transmembrane region" description="Helical" evidence="1">
    <location>
        <begin position="146"/>
        <end position="163"/>
    </location>
</feature>
<keyword evidence="1" id="KW-0472">Membrane</keyword>
<gene>
    <name evidence="2" type="ORF">CIC26_22975</name>
</gene>
<accession>A0A2A6D5G8</accession>
<evidence type="ECO:0000256" key="1">
    <source>
        <dbReference type="SAM" id="Phobius"/>
    </source>
</evidence>
<feature type="transmembrane region" description="Helical" evidence="1">
    <location>
        <begin position="69"/>
        <end position="98"/>
    </location>
</feature>
<comment type="caution">
    <text evidence="2">The sequence shown here is derived from an EMBL/GenBank/DDBJ whole genome shotgun (WGS) entry which is preliminary data.</text>
</comment>
<keyword evidence="1" id="KW-0812">Transmembrane</keyword>
<proteinExistence type="predicted"/>